<gene>
    <name evidence="1" type="ORF">S12H4_53343</name>
</gene>
<proteinExistence type="predicted"/>
<accession>X1UGV7</accession>
<dbReference type="EMBL" id="BARW01033950">
    <property type="protein sequence ID" value="GAJ02817.1"/>
    <property type="molecule type" value="Genomic_DNA"/>
</dbReference>
<name>X1UGV7_9ZZZZ</name>
<evidence type="ECO:0000313" key="1">
    <source>
        <dbReference type="EMBL" id="GAJ02817.1"/>
    </source>
</evidence>
<organism evidence="1">
    <name type="scientific">marine sediment metagenome</name>
    <dbReference type="NCBI Taxonomy" id="412755"/>
    <lineage>
        <taxon>unclassified sequences</taxon>
        <taxon>metagenomes</taxon>
        <taxon>ecological metagenomes</taxon>
    </lineage>
</organism>
<dbReference type="AlphaFoldDB" id="X1UGV7"/>
<reference evidence="1" key="1">
    <citation type="journal article" date="2014" name="Front. Microbiol.">
        <title>High frequency of phylogenetically diverse reductive dehalogenase-homologous genes in deep subseafloor sedimentary metagenomes.</title>
        <authorList>
            <person name="Kawai M."/>
            <person name="Futagami T."/>
            <person name="Toyoda A."/>
            <person name="Takaki Y."/>
            <person name="Nishi S."/>
            <person name="Hori S."/>
            <person name="Arai W."/>
            <person name="Tsubouchi T."/>
            <person name="Morono Y."/>
            <person name="Uchiyama I."/>
            <person name="Ito T."/>
            <person name="Fujiyama A."/>
            <person name="Inagaki F."/>
            <person name="Takami H."/>
        </authorList>
    </citation>
    <scope>NUCLEOTIDE SEQUENCE</scope>
    <source>
        <strain evidence="1">Expedition CK06-06</strain>
    </source>
</reference>
<sequence length="57" mass="6556">MGKKKVGYDGDLDKRIIEKKLFKGNISEKDLEDYFAQLPDVSDNAEEIIIDLEKKDP</sequence>
<comment type="caution">
    <text evidence="1">The sequence shown here is derived from an EMBL/GenBank/DDBJ whole genome shotgun (WGS) entry which is preliminary data.</text>
</comment>
<protein>
    <submittedName>
        <fullName evidence="1">Uncharacterized protein</fullName>
    </submittedName>
</protein>